<gene>
    <name evidence="2" type="ORF">TASK_LOCUS4705</name>
</gene>
<dbReference type="EMBL" id="UYRS01018366">
    <property type="protein sequence ID" value="VDK33870.1"/>
    <property type="molecule type" value="Genomic_DNA"/>
</dbReference>
<protein>
    <submittedName>
        <fullName evidence="4">Helicase C-terminal domain-containing protein</fullName>
    </submittedName>
</protein>
<dbReference type="WBParaSite" id="TASK_0000470401-mRNA-1">
    <property type="protein sequence ID" value="TASK_0000470401-mRNA-1"/>
    <property type="gene ID" value="TASK_0000470401"/>
</dbReference>
<dbReference type="Proteomes" id="UP000282613">
    <property type="component" value="Unassembled WGS sequence"/>
</dbReference>
<dbReference type="AlphaFoldDB" id="A0A0R3W402"/>
<evidence type="ECO:0000313" key="4">
    <source>
        <dbReference type="WBParaSite" id="TASK_0000470401-mRNA-1"/>
    </source>
</evidence>
<evidence type="ECO:0000256" key="1">
    <source>
        <dbReference type="SAM" id="MobiDB-lite"/>
    </source>
</evidence>
<evidence type="ECO:0000313" key="3">
    <source>
        <dbReference type="Proteomes" id="UP000282613"/>
    </source>
</evidence>
<organism evidence="4">
    <name type="scientific">Taenia asiatica</name>
    <name type="common">Asian tapeworm</name>
    <dbReference type="NCBI Taxonomy" id="60517"/>
    <lineage>
        <taxon>Eukaryota</taxon>
        <taxon>Metazoa</taxon>
        <taxon>Spiralia</taxon>
        <taxon>Lophotrochozoa</taxon>
        <taxon>Platyhelminthes</taxon>
        <taxon>Cestoda</taxon>
        <taxon>Eucestoda</taxon>
        <taxon>Cyclophyllidea</taxon>
        <taxon>Taeniidae</taxon>
        <taxon>Taenia</taxon>
    </lineage>
</organism>
<name>A0A0R3W402_TAEAS</name>
<sequence>MDKTHSTESDRAKEVALRTIQRFHKIGCHSAVCKAPPEIAEQETTGGGASNHDNAKLESVDGGSGGVSECSTGSSGGGIRGGSADSANGGGRSLFIFSETNLLRKAAKTLIDWGYPFTVTASLTHF</sequence>
<proteinExistence type="predicted"/>
<accession>A0A0R3W402</accession>
<reference evidence="4" key="1">
    <citation type="submission" date="2017-02" db="UniProtKB">
        <authorList>
            <consortium name="WormBaseParasite"/>
        </authorList>
    </citation>
    <scope>IDENTIFICATION</scope>
</reference>
<keyword evidence="3" id="KW-1185">Reference proteome</keyword>
<reference evidence="2 3" key="2">
    <citation type="submission" date="2018-11" db="EMBL/GenBank/DDBJ databases">
        <authorList>
            <consortium name="Pathogen Informatics"/>
        </authorList>
    </citation>
    <scope>NUCLEOTIDE SEQUENCE [LARGE SCALE GENOMIC DNA]</scope>
</reference>
<feature type="region of interest" description="Disordered" evidence="1">
    <location>
        <begin position="39"/>
        <end position="88"/>
    </location>
</feature>
<dbReference type="OrthoDB" id="6226086at2759"/>
<evidence type="ECO:0000313" key="2">
    <source>
        <dbReference type="EMBL" id="VDK33870.1"/>
    </source>
</evidence>